<dbReference type="GO" id="GO:0004222">
    <property type="term" value="F:metalloendopeptidase activity"/>
    <property type="evidence" value="ECO:0007669"/>
    <property type="project" value="InterPro"/>
</dbReference>
<keyword evidence="2" id="KW-0479">Metal-binding</keyword>
<dbReference type="Gene3D" id="3.30.2010.10">
    <property type="entry name" value="Metalloproteases ('zincins'), catalytic domain"/>
    <property type="match status" value="1"/>
</dbReference>
<keyword evidence="5 6" id="KW-0482">Metalloprotease</keyword>
<keyword evidence="1 6" id="KW-0645">Protease</keyword>
<dbReference type="GO" id="GO:0046872">
    <property type="term" value="F:metal ion binding"/>
    <property type="evidence" value="ECO:0007669"/>
    <property type="project" value="UniProtKB-KW"/>
</dbReference>
<evidence type="ECO:0000256" key="7">
    <source>
        <dbReference type="SAM" id="Phobius"/>
    </source>
</evidence>
<gene>
    <name evidence="10" type="ORF">K489DRAFT_389287</name>
</gene>
<dbReference type="Pfam" id="PF01435">
    <property type="entry name" value="Peptidase_M48"/>
    <property type="match status" value="1"/>
</dbReference>
<proteinExistence type="inferred from homology"/>
<reference evidence="10" key="3">
    <citation type="submission" date="2025-08" db="UniProtKB">
        <authorList>
            <consortium name="RefSeq"/>
        </authorList>
    </citation>
    <scope>IDENTIFICATION</scope>
    <source>
        <strain evidence="10">CBS 342.82</strain>
    </source>
</reference>
<dbReference type="GO" id="GO:0034982">
    <property type="term" value="P:mitochondrial protein processing"/>
    <property type="evidence" value="ECO:0007669"/>
    <property type="project" value="TreeGrafter"/>
</dbReference>
<dbReference type="InterPro" id="IPR001915">
    <property type="entry name" value="Peptidase_M48"/>
</dbReference>
<dbReference type="Proteomes" id="UP000504637">
    <property type="component" value="Unplaced"/>
</dbReference>
<organism evidence="10">
    <name type="scientific">Dissoconium aciculare CBS 342.82</name>
    <dbReference type="NCBI Taxonomy" id="1314786"/>
    <lineage>
        <taxon>Eukaryota</taxon>
        <taxon>Fungi</taxon>
        <taxon>Dikarya</taxon>
        <taxon>Ascomycota</taxon>
        <taxon>Pezizomycotina</taxon>
        <taxon>Dothideomycetes</taxon>
        <taxon>Dothideomycetidae</taxon>
        <taxon>Mycosphaerellales</taxon>
        <taxon>Dissoconiaceae</taxon>
        <taxon>Dissoconium</taxon>
    </lineage>
</organism>
<dbReference type="PANTHER" id="PTHR22726:SF1">
    <property type="entry name" value="METALLOENDOPEPTIDASE OMA1, MITOCHONDRIAL"/>
    <property type="match status" value="1"/>
</dbReference>
<dbReference type="GeneID" id="54364294"/>
<keyword evidence="7" id="KW-0812">Transmembrane</keyword>
<reference evidence="10" key="2">
    <citation type="submission" date="2020-04" db="EMBL/GenBank/DDBJ databases">
        <authorList>
            <consortium name="NCBI Genome Project"/>
        </authorList>
    </citation>
    <scope>NUCLEOTIDE SEQUENCE</scope>
    <source>
        <strain evidence="10">CBS 342.82</strain>
    </source>
</reference>
<name>A0A6J3M4N1_9PEZI</name>
<keyword evidence="7" id="KW-1133">Transmembrane helix</keyword>
<keyword evidence="7" id="KW-0472">Membrane</keyword>
<feature type="transmembrane region" description="Helical" evidence="7">
    <location>
        <begin position="230"/>
        <end position="250"/>
    </location>
</feature>
<comment type="similarity">
    <text evidence="6">Belongs to the peptidase M48 family.</text>
</comment>
<evidence type="ECO:0000259" key="8">
    <source>
        <dbReference type="Pfam" id="PF01435"/>
    </source>
</evidence>
<dbReference type="AlphaFoldDB" id="A0A6J3M4N1"/>
<dbReference type="RefSeq" id="XP_033459480.1">
    <property type="nucleotide sequence ID" value="XM_033606494.1"/>
</dbReference>
<comment type="cofactor">
    <cofactor evidence="6">
        <name>Zn(2+)</name>
        <dbReference type="ChEBI" id="CHEBI:29105"/>
    </cofactor>
    <text evidence="6">Binds 1 zinc ion per subunit.</text>
</comment>
<keyword evidence="3 6" id="KW-0378">Hydrolase</keyword>
<accession>A0A6J3M4N1</accession>
<evidence type="ECO:0000313" key="10">
    <source>
        <dbReference type="RefSeq" id="XP_033459480.1"/>
    </source>
</evidence>
<evidence type="ECO:0000256" key="1">
    <source>
        <dbReference type="ARBA" id="ARBA00022670"/>
    </source>
</evidence>
<dbReference type="GO" id="GO:0005743">
    <property type="term" value="C:mitochondrial inner membrane"/>
    <property type="evidence" value="ECO:0007669"/>
    <property type="project" value="TreeGrafter"/>
</dbReference>
<sequence length="355" mass="40069">MSAFQPIRYWKHPCIPGSFTASRISAGSTFARTFTTTRPRIPWRNIHQSAQKRTYQRPFQYQRFQQRGPGIFRRWAARPTFYYEVGGIAAAGTGVYIYNLDTVPVSGRRRFNVVPADWEAEMGLQLYEGTLRQFEGQILSRHRPEHRLVKRVLDRLIPHSGLAADGPTAWEVHVIDDPRQLNAFVIPGNKVFVFTGILGICETEDGLAAVLGHEIAHNVAHHSAERISQLVLLAPFFIPLWIGLTGALGYDFGITRFILNYAFQLPGSRAAEAEADYIGLLMMASSCYNPAAALRLWQRMEMAERERGGGAPPEFLSTHPSNHNRIDKIREWMAEAEGKRDENNCGMMGSYGFTL</sequence>
<evidence type="ECO:0000256" key="2">
    <source>
        <dbReference type="ARBA" id="ARBA00022723"/>
    </source>
</evidence>
<dbReference type="GO" id="GO:0006515">
    <property type="term" value="P:protein quality control for misfolded or incompletely synthesized proteins"/>
    <property type="evidence" value="ECO:0007669"/>
    <property type="project" value="TreeGrafter"/>
</dbReference>
<evidence type="ECO:0000256" key="4">
    <source>
        <dbReference type="ARBA" id="ARBA00022833"/>
    </source>
</evidence>
<evidence type="ECO:0000256" key="6">
    <source>
        <dbReference type="RuleBase" id="RU003983"/>
    </source>
</evidence>
<feature type="domain" description="Peptidase M48" evidence="8">
    <location>
        <begin position="148"/>
        <end position="332"/>
    </location>
</feature>
<evidence type="ECO:0000256" key="5">
    <source>
        <dbReference type="ARBA" id="ARBA00023049"/>
    </source>
</evidence>
<dbReference type="InterPro" id="IPR051156">
    <property type="entry name" value="Mito/Outer_Membr_Metalloprot"/>
</dbReference>
<dbReference type="PANTHER" id="PTHR22726">
    <property type="entry name" value="METALLOENDOPEPTIDASE OMA1"/>
    <property type="match status" value="1"/>
</dbReference>
<keyword evidence="9" id="KW-1185">Reference proteome</keyword>
<reference evidence="10" key="1">
    <citation type="submission" date="2020-01" db="EMBL/GenBank/DDBJ databases">
        <authorList>
            <consortium name="DOE Joint Genome Institute"/>
            <person name="Haridas S."/>
            <person name="Albert R."/>
            <person name="Binder M."/>
            <person name="Bloem J."/>
            <person name="Labutti K."/>
            <person name="Salamov A."/>
            <person name="Andreopoulos B."/>
            <person name="Baker S.E."/>
            <person name="Barry K."/>
            <person name="Bills G."/>
            <person name="Bluhm B.H."/>
            <person name="Cannon C."/>
            <person name="Castanera R."/>
            <person name="Culley D.E."/>
            <person name="Daum C."/>
            <person name="Ezra D."/>
            <person name="Gonzalez J.B."/>
            <person name="Henrissat B."/>
            <person name="Kuo A."/>
            <person name="Liang C."/>
            <person name="Lipzen A."/>
            <person name="Lutzoni F."/>
            <person name="Magnuson J."/>
            <person name="Mondo S."/>
            <person name="Nolan M."/>
            <person name="Ohm R."/>
            <person name="Pangilinan J."/>
            <person name="Park H.-J."/>
            <person name="Ramirez L."/>
            <person name="Alfaro M."/>
            <person name="Sun H."/>
            <person name="Tritt A."/>
            <person name="Yoshinaga Y."/>
            <person name="Zwiers L.-H."/>
            <person name="Turgeon B.G."/>
            <person name="Goodwin S.B."/>
            <person name="Spatafora J.W."/>
            <person name="Crous P.W."/>
            <person name="Grigoriev I.V."/>
        </authorList>
    </citation>
    <scope>NUCLEOTIDE SEQUENCE</scope>
    <source>
        <strain evidence="10">CBS 342.82</strain>
    </source>
</reference>
<protein>
    <recommendedName>
        <fullName evidence="8">Peptidase M48 domain-containing protein</fullName>
    </recommendedName>
</protein>
<keyword evidence="4 6" id="KW-0862">Zinc</keyword>
<evidence type="ECO:0000256" key="3">
    <source>
        <dbReference type="ARBA" id="ARBA00022801"/>
    </source>
</evidence>
<evidence type="ECO:0000313" key="9">
    <source>
        <dbReference type="Proteomes" id="UP000504637"/>
    </source>
</evidence>
<dbReference type="CDD" id="cd07331">
    <property type="entry name" value="M48C_Oma1_like"/>
    <property type="match status" value="1"/>
</dbReference>
<dbReference type="OrthoDB" id="7464992at2759"/>